<dbReference type="EMBL" id="JBITYT010000008">
    <property type="protein sequence ID" value="MFI9121612.1"/>
    <property type="molecule type" value="Genomic_DNA"/>
</dbReference>
<keyword evidence="5" id="KW-1185">Reference proteome</keyword>
<reference evidence="4 5" key="1">
    <citation type="submission" date="2024-10" db="EMBL/GenBank/DDBJ databases">
        <title>The Natural Products Discovery Center: Release of the First 8490 Sequenced Strains for Exploring Actinobacteria Biosynthetic Diversity.</title>
        <authorList>
            <person name="Kalkreuter E."/>
            <person name="Kautsar S.A."/>
            <person name="Yang D."/>
            <person name="Bader C.D."/>
            <person name="Teijaro C.N."/>
            <person name="Fluegel L."/>
            <person name="Davis C.M."/>
            <person name="Simpson J.R."/>
            <person name="Lauterbach L."/>
            <person name="Steele A.D."/>
            <person name="Gui C."/>
            <person name="Meng S."/>
            <person name="Li G."/>
            <person name="Viehrig K."/>
            <person name="Ye F."/>
            <person name="Su P."/>
            <person name="Kiefer A.F."/>
            <person name="Nichols A."/>
            <person name="Cepeda A.J."/>
            <person name="Yan W."/>
            <person name="Fan B."/>
            <person name="Jiang Y."/>
            <person name="Adhikari A."/>
            <person name="Zheng C.-J."/>
            <person name="Schuster L."/>
            <person name="Cowan T.M."/>
            <person name="Smanski M.J."/>
            <person name="Chevrette M.G."/>
            <person name="De Carvalho L.P.S."/>
            <person name="Shen B."/>
        </authorList>
    </citation>
    <scope>NUCLEOTIDE SEQUENCE [LARGE SCALE GENOMIC DNA]</scope>
    <source>
        <strain evidence="4 5">NPDC053346</strain>
    </source>
</reference>
<dbReference type="InterPro" id="IPR013517">
    <property type="entry name" value="FG-GAP"/>
</dbReference>
<dbReference type="InterPro" id="IPR028994">
    <property type="entry name" value="Integrin_alpha_N"/>
</dbReference>
<evidence type="ECO:0000256" key="2">
    <source>
        <dbReference type="SAM" id="MobiDB-lite"/>
    </source>
</evidence>
<gene>
    <name evidence="4" type="ORF">ACIGW0_19735</name>
</gene>
<feature type="signal peptide" evidence="3">
    <location>
        <begin position="1"/>
        <end position="32"/>
    </location>
</feature>
<dbReference type="Pfam" id="PF13517">
    <property type="entry name" value="FG-GAP_3"/>
    <property type="match status" value="2"/>
</dbReference>
<accession>A0ABW8CWS4</accession>
<dbReference type="PANTHER" id="PTHR44103">
    <property type="entry name" value="PROPROTEIN CONVERTASE P"/>
    <property type="match status" value="1"/>
</dbReference>
<comment type="caution">
    <text evidence="4">The sequence shown here is derived from an EMBL/GenBank/DDBJ whole genome shotgun (WGS) entry which is preliminary data.</text>
</comment>
<name>A0ABW8CWS4_STRBI</name>
<dbReference type="Gene3D" id="2.115.10.10">
    <property type="entry name" value="Tachylectin 2"/>
    <property type="match status" value="2"/>
</dbReference>
<feature type="chain" id="PRO_5045891895" evidence="3">
    <location>
        <begin position="33"/>
        <end position="569"/>
    </location>
</feature>
<proteinExistence type="predicted"/>
<keyword evidence="1 3" id="KW-0732">Signal</keyword>
<dbReference type="PANTHER" id="PTHR44103:SF1">
    <property type="entry name" value="PROPROTEIN CONVERTASE P"/>
    <property type="match status" value="1"/>
</dbReference>
<organism evidence="4 5">
    <name type="scientific">Streptomyces bikiniensis</name>
    <dbReference type="NCBI Taxonomy" id="1896"/>
    <lineage>
        <taxon>Bacteria</taxon>
        <taxon>Bacillati</taxon>
        <taxon>Actinomycetota</taxon>
        <taxon>Actinomycetes</taxon>
        <taxon>Kitasatosporales</taxon>
        <taxon>Streptomycetaceae</taxon>
        <taxon>Streptomyces</taxon>
    </lineage>
</organism>
<evidence type="ECO:0000313" key="5">
    <source>
        <dbReference type="Proteomes" id="UP001614391"/>
    </source>
</evidence>
<feature type="region of interest" description="Disordered" evidence="2">
    <location>
        <begin position="29"/>
        <end position="57"/>
    </location>
</feature>
<protein>
    <submittedName>
        <fullName evidence="4">FG-GAP repeat domain-containing protein</fullName>
    </submittedName>
</protein>
<evidence type="ECO:0000313" key="4">
    <source>
        <dbReference type="EMBL" id="MFI9121612.1"/>
    </source>
</evidence>
<sequence length="569" mass="59009">MFLTHSKRAGRLAACTALALSAGMLLAGTASADNPSPRPSATKRVAEKKAPSFTPPKLALPQREDVRMGAATATAGARLQSDLDRDGFEDIIFRAVDGQLYSSTSSGQGGAFELFRTEDVAKEIVPIGNQGGTGEPEVLVLSENGTLKLYRDADPYGSPYESTVGGGWQIYNKISSPGDLNGDGRADVIARTKDGSLYLYLATGNLSKPLGARTLIGGGWGAYDQIVGFGDANRDGRGDLYARDTAGTLWFYAGTGKASAPFGARKAIGGGWGVYTQLLPGGDGFLLARDQKGSLYVYAGKGNGTLAAPQKSGSTGSMKGIVHFANGGGNPYTGKEGIFATTPAGALYWYNGSTTGSLDPRVLASDNGGYDDALVPLHFSSLNQDALSDLGFLYEGVLYIEGAEIGPGWHVYDTIVGPGDLTGDGKGDLLARDKSGVLYLYAGNGAGTAFGGRIKVGPGWGSYDKLVGAGDYTGDGRTDLLATTPGGDLYLYGGTGSASAPFKGRVKIGPGWQTYGKLVAPGDLNADGKADLIGVAHNGDLYTYLNTAPGKFSGRVKFGPGFQIYNKVF</sequence>
<evidence type="ECO:0000256" key="3">
    <source>
        <dbReference type="SAM" id="SignalP"/>
    </source>
</evidence>
<dbReference type="Proteomes" id="UP001614391">
    <property type="component" value="Unassembled WGS sequence"/>
</dbReference>
<dbReference type="RefSeq" id="WP_399616424.1">
    <property type="nucleotide sequence ID" value="NZ_JBITYT010000008.1"/>
</dbReference>
<evidence type="ECO:0000256" key="1">
    <source>
        <dbReference type="ARBA" id="ARBA00022729"/>
    </source>
</evidence>
<dbReference type="SUPFAM" id="SSF69318">
    <property type="entry name" value="Integrin alpha N-terminal domain"/>
    <property type="match status" value="1"/>
</dbReference>